<evidence type="ECO:0000259" key="13">
    <source>
        <dbReference type="PROSITE" id="PS50157"/>
    </source>
</evidence>
<sequence length="587" mass="64112">MGSGKIIDFNAFGRAHCAANLLPPPSRRKFRVAVIPLMQQCLRGYFDEGASRLCQCFSTFAHKLTNIDMPKCFLRSFGFGGRSPRICKAEVDAKDSESPTSRPPRLRAHHRPPPPPLRPRPVRLVRPPRKTLDEDSDDPCSYLSYLRRQRPRLGNVSGAAPAPPPPSSDQDWLFNPNLPIVTRFLSGSQLLTYPAEEATLATDLFGQQDEHQAALDALSLQECSSPGPESYPLHSPPCLGAAMAAVARSDLDLGDHHVVRVGRAVPLSLPPTPAGRNTLNHPQPPHAPLPPPPPVLSRSPPGSCIVVTVGAPRGPRASSAAPRRSRRMSATNRRESALLSQAVSQAVEHALRELNNKSNNNNAWPTGERSLLQSLGALRGAGSLAGSAARSRALGSRGMETRTRTSARMERALASQQQQQPAESTARTVACKASASDEEDDVDDSIAAPGLDDPTSTGSSSADAGSTAGSGSPRQLHKCGHCGKEFDRPWVLKGHLRLHTGERPFECPFCQKRFADRSNLRAHQRTRAHHDWSWHCPKCYKAFSQQRYMERHGPDACSKHRLKQLNRASHSSLISELLQQQDHVNRV</sequence>
<feature type="domain" description="C2H2-type" evidence="13">
    <location>
        <begin position="477"/>
        <end position="504"/>
    </location>
</feature>
<keyword evidence="3" id="KW-0479">Metal-binding</keyword>
<evidence type="ECO:0000256" key="2">
    <source>
        <dbReference type="ARBA" id="ARBA00006991"/>
    </source>
</evidence>
<protein>
    <submittedName>
        <fullName evidence="15">B-cell CLL/lymphoma 6 member B protein-like isoform X1</fullName>
    </submittedName>
</protein>
<evidence type="ECO:0000256" key="12">
    <source>
        <dbReference type="SAM" id="MobiDB-lite"/>
    </source>
</evidence>
<keyword evidence="14" id="KW-1185">Reference proteome</keyword>
<dbReference type="PROSITE" id="PS00028">
    <property type="entry name" value="ZINC_FINGER_C2H2_1"/>
    <property type="match status" value="2"/>
</dbReference>
<feature type="compositionally biased region" description="Pro residues" evidence="12">
    <location>
        <begin position="282"/>
        <end position="295"/>
    </location>
</feature>
<feature type="compositionally biased region" description="Low complexity" evidence="12">
    <location>
        <begin position="445"/>
        <end position="473"/>
    </location>
</feature>
<evidence type="ECO:0000313" key="14">
    <source>
        <dbReference type="Proteomes" id="UP000504606"/>
    </source>
</evidence>
<keyword evidence="10" id="KW-0539">Nucleus</keyword>
<dbReference type="GO" id="GO:0000978">
    <property type="term" value="F:RNA polymerase II cis-regulatory region sequence-specific DNA binding"/>
    <property type="evidence" value="ECO:0007669"/>
    <property type="project" value="TreeGrafter"/>
</dbReference>
<dbReference type="GO" id="GO:0000122">
    <property type="term" value="P:negative regulation of transcription by RNA polymerase II"/>
    <property type="evidence" value="ECO:0007669"/>
    <property type="project" value="UniProtKB-ARBA"/>
</dbReference>
<dbReference type="KEGG" id="foc:113216062"/>
<evidence type="ECO:0000256" key="6">
    <source>
        <dbReference type="ARBA" id="ARBA00022833"/>
    </source>
</evidence>
<feature type="compositionally biased region" description="Polar residues" evidence="12">
    <location>
        <begin position="414"/>
        <end position="427"/>
    </location>
</feature>
<evidence type="ECO:0000256" key="8">
    <source>
        <dbReference type="ARBA" id="ARBA00023125"/>
    </source>
</evidence>
<dbReference type="RefSeq" id="XP_026291549.2">
    <property type="nucleotide sequence ID" value="XM_026435764.2"/>
</dbReference>
<evidence type="ECO:0000256" key="5">
    <source>
        <dbReference type="ARBA" id="ARBA00022771"/>
    </source>
</evidence>
<feature type="domain" description="C2H2-type" evidence="13">
    <location>
        <begin position="505"/>
        <end position="529"/>
    </location>
</feature>
<dbReference type="GO" id="GO:0000981">
    <property type="term" value="F:DNA-binding transcription factor activity, RNA polymerase II-specific"/>
    <property type="evidence" value="ECO:0007669"/>
    <property type="project" value="TreeGrafter"/>
</dbReference>
<feature type="region of interest" description="Disordered" evidence="12">
    <location>
        <begin position="385"/>
        <end position="478"/>
    </location>
</feature>
<accession>A0A6J1TDH4</accession>
<evidence type="ECO:0000313" key="15">
    <source>
        <dbReference type="RefSeq" id="XP_026291549.2"/>
    </source>
</evidence>
<dbReference type="AlphaFoldDB" id="A0A6J1TDH4"/>
<dbReference type="InterPro" id="IPR013087">
    <property type="entry name" value="Znf_C2H2_type"/>
</dbReference>
<feature type="compositionally biased region" description="Low complexity" evidence="12">
    <location>
        <begin position="385"/>
        <end position="398"/>
    </location>
</feature>
<feature type="compositionally biased region" description="Low complexity" evidence="12">
    <location>
        <begin position="310"/>
        <end position="322"/>
    </location>
</feature>
<dbReference type="Gene3D" id="3.30.160.60">
    <property type="entry name" value="Classic Zinc Finger"/>
    <property type="match status" value="2"/>
</dbReference>
<keyword evidence="9" id="KW-0804">Transcription</keyword>
<dbReference type="InterPro" id="IPR036236">
    <property type="entry name" value="Znf_C2H2_sf"/>
</dbReference>
<comment type="subcellular location">
    <subcellularLocation>
        <location evidence="1">Nucleus</location>
    </subcellularLocation>
</comment>
<dbReference type="FunFam" id="3.30.160.60:FF:000185">
    <property type="entry name" value="zinc finger protein 319"/>
    <property type="match status" value="1"/>
</dbReference>
<feature type="region of interest" description="Disordered" evidence="12">
    <location>
        <begin position="268"/>
        <end position="341"/>
    </location>
</feature>
<evidence type="ECO:0000256" key="4">
    <source>
        <dbReference type="ARBA" id="ARBA00022737"/>
    </source>
</evidence>
<keyword evidence="4" id="KW-0677">Repeat</keyword>
<reference evidence="15" key="1">
    <citation type="submission" date="2025-08" db="UniProtKB">
        <authorList>
            <consortium name="RefSeq"/>
        </authorList>
    </citation>
    <scope>IDENTIFICATION</scope>
    <source>
        <tissue evidence="15">Whole organism</tissue>
    </source>
</reference>
<keyword evidence="7" id="KW-0805">Transcription regulation</keyword>
<feature type="compositionally biased region" description="Basic and acidic residues" evidence="12">
    <location>
        <begin position="399"/>
        <end position="411"/>
    </location>
</feature>
<feature type="region of interest" description="Disordered" evidence="12">
    <location>
        <begin position="90"/>
        <end position="141"/>
    </location>
</feature>
<dbReference type="GeneID" id="113216062"/>
<keyword evidence="6" id="KW-0862">Zinc</keyword>
<evidence type="ECO:0000256" key="1">
    <source>
        <dbReference type="ARBA" id="ARBA00004123"/>
    </source>
</evidence>
<evidence type="ECO:0000256" key="3">
    <source>
        <dbReference type="ARBA" id="ARBA00022723"/>
    </source>
</evidence>
<dbReference type="SUPFAM" id="SSF57667">
    <property type="entry name" value="beta-beta-alpha zinc fingers"/>
    <property type="match status" value="1"/>
</dbReference>
<dbReference type="FunFam" id="3.30.160.60:FF:001465">
    <property type="entry name" value="Zinc finger protein 560"/>
    <property type="match status" value="1"/>
</dbReference>
<evidence type="ECO:0000256" key="11">
    <source>
        <dbReference type="PROSITE-ProRule" id="PRU00042"/>
    </source>
</evidence>
<dbReference type="OrthoDB" id="6910977at2759"/>
<keyword evidence="8" id="KW-0238">DNA-binding</keyword>
<feature type="compositionally biased region" description="Basic residues" evidence="12">
    <location>
        <begin position="120"/>
        <end position="129"/>
    </location>
</feature>
<dbReference type="Proteomes" id="UP000504606">
    <property type="component" value="Unplaced"/>
</dbReference>
<organism evidence="14 15">
    <name type="scientific">Frankliniella occidentalis</name>
    <name type="common">Western flower thrips</name>
    <name type="synonym">Euthrips occidentalis</name>
    <dbReference type="NCBI Taxonomy" id="133901"/>
    <lineage>
        <taxon>Eukaryota</taxon>
        <taxon>Metazoa</taxon>
        <taxon>Ecdysozoa</taxon>
        <taxon>Arthropoda</taxon>
        <taxon>Hexapoda</taxon>
        <taxon>Insecta</taxon>
        <taxon>Pterygota</taxon>
        <taxon>Neoptera</taxon>
        <taxon>Paraneoptera</taxon>
        <taxon>Thysanoptera</taxon>
        <taxon>Terebrantia</taxon>
        <taxon>Thripoidea</taxon>
        <taxon>Thripidae</taxon>
        <taxon>Frankliniella</taxon>
    </lineage>
</organism>
<dbReference type="GO" id="GO:0005634">
    <property type="term" value="C:nucleus"/>
    <property type="evidence" value="ECO:0007669"/>
    <property type="project" value="UniProtKB-SubCell"/>
</dbReference>
<dbReference type="Pfam" id="PF00096">
    <property type="entry name" value="zf-C2H2"/>
    <property type="match status" value="2"/>
</dbReference>
<proteinExistence type="inferred from homology"/>
<dbReference type="PANTHER" id="PTHR23235">
    <property type="entry name" value="KRUEPPEL-LIKE TRANSCRIPTION FACTOR"/>
    <property type="match status" value="1"/>
</dbReference>
<keyword evidence="5 11" id="KW-0863">Zinc-finger</keyword>
<dbReference type="GO" id="GO:0008270">
    <property type="term" value="F:zinc ion binding"/>
    <property type="evidence" value="ECO:0007669"/>
    <property type="project" value="UniProtKB-KW"/>
</dbReference>
<evidence type="ECO:0000256" key="10">
    <source>
        <dbReference type="ARBA" id="ARBA00023242"/>
    </source>
</evidence>
<dbReference type="PANTHER" id="PTHR23235:SF120">
    <property type="entry name" value="KRUPPEL-LIKE FACTOR 15"/>
    <property type="match status" value="1"/>
</dbReference>
<comment type="similarity">
    <text evidence="2">Belongs to the krueppel C2H2-type zinc-finger protein family.</text>
</comment>
<dbReference type="PROSITE" id="PS50157">
    <property type="entry name" value="ZINC_FINGER_C2H2_2"/>
    <property type="match status" value="2"/>
</dbReference>
<evidence type="ECO:0000256" key="7">
    <source>
        <dbReference type="ARBA" id="ARBA00023015"/>
    </source>
</evidence>
<gene>
    <name evidence="15" type="primary">LOC113216062</name>
</gene>
<evidence type="ECO:0000256" key="9">
    <source>
        <dbReference type="ARBA" id="ARBA00023163"/>
    </source>
</evidence>
<dbReference type="SMART" id="SM00355">
    <property type="entry name" value="ZnF_C2H2"/>
    <property type="match status" value="3"/>
</dbReference>
<name>A0A6J1TDH4_FRAOC</name>